<comment type="caution">
    <text evidence="1">The sequence shown here is derived from an EMBL/GenBank/DDBJ whole genome shotgun (WGS) entry which is preliminary data.</text>
</comment>
<organism evidence="1 2">
    <name type="scientific">Legionella anisa</name>
    <dbReference type="NCBI Taxonomy" id="28082"/>
    <lineage>
        <taxon>Bacteria</taxon>
        <taxon>Pseudomonadati</taxon>
        <taxon>Pseudomonadota</taxon>
        <taxon>Gammaproteobacteria</taxon>
        <taxon>Legionellales</taxon>
        <taxon>Legionellaceae</taxon>
        <taxon>Legionella</taxon>
    </lineage>
</organism>
<dbReference type="RefSeq" id="WP_019232687.1">
    <property type="nucleotide sequence ID" value="NZ_CAAAHR010000006.1"/>
</dbReference>
<reference evidence="1" key="1">
    <citation type="submission" date="2017-12" db="EMBL/GenBank/DDBJ databases">
        <title>FDA dAtabase for Regulatory Grade micrObial Sequences (FDA-ARGOS): Supporting development and validation of Infectious Disease Dx tests.</title>
        <authorList>
            <person name="Kerrigan L."/>
            <person name="Tallon L.J."/>
            <person name="Sadzewicz L."/>
            <person name="Sengamalay N."/>
            <person name="Ott S."/>
            <person name="Godinez A."/>
            <person name="Nagaraj S."/>
            <person name="Vavikolanu K."/>
            <person name="Vyas G."/>
            <person name="Nadendla S."/>
            <person name="Aluvathingal J."/>
            <person name="Sichtig H."/>
        </authorList>
    </citation>
    <scope>NUCLEOTIDE SEQUENCE [LARGE SCALE GENOMIC DNA]</scope>
    <source>
        <strain evidence="1">FDAARGOS_200</strain>
    </source>
</reference>
<name>A0AAX0WXB1_9GAMM</name>
<dbReference type="EMBL" id="NBTX02000004">
    <property type="protein sequence ID" value="PNL63317.1"/>
    <property type="molecule type" value="Genomic_DNA"/>
</dbReference>
<protein>
    <submittedName>
        <fullName evidence="1">Uncharacterized protein</fullName>
    </submittedName>
</protein>
<gene>
    <name evidence="1" type="ORF">A6J39_020130</name>
</gene>
<evidence type="ECO:0000313" key="1">
    <source>
        <dbReference type="EMBL" id="PNL63317.1"/>
    </source>
</evidence>
<proteinExistence type="predicted"/>
<dbReference type="AlphaFoldDB" id="A0AAX0WXB1"/>
<keyword evidence="2" id="KW-1185">Reference proteome</keyword>
<dbReference type="GeneID" id="98064325"/>
<sequence length="107" mass="11869">MYTADVYIANEYKAGLTGQDLVLDAAAEEIFAELNKKLEETTDIHNSRRRASPNAQELIAKSHLIAGTLFHHKFEGRFSGVFGDFKGTLIIEPPGKEENENITSCTL</sequence>
<evidence type="ECO:0000313" key="2">
    <source>
        <dbReference type="Proteomes" id="UP000192511"/>
    </source>
</evidence>
<accession>A0AAX0WXB1</accession>
<dbReference type="Proteomes" id="UP000192511">
    <property type="component" value="Unassembled WGS sequence"/>
</dbReference>